<evidence type="ECO:0000256" key="7">
    <source>
        <dbReference type="ARBA" id="ARBA00023204"/>
    </source>
</evidence>
<dbReference type="RefSeq" id="WP_228847563.1">
    <property type="nucleotide sequence ID" value="NZ_JADCKQ010000002.1"/>
</dbReference>
<keyword evidence="7 9" id="KW-0234">DNA repair</keyword>
<comment type="catalytic activity">
    <reaction evidence="8 9">
        <text>a 6-O-methyl-2'-deoxyguanosine in DNA + L-cysteinyl-[protein] = S-methyl-L-cysteinyl-[protein] + a 2'-deoxyguanosine in DNA</text>
        <dbReference type="Rhea" id="RHEA:24000"/>
        <dbReference type="Rhea" id="RHEA-COMP:10131"/>
        <dbReference type="Rhea" id="RHEA-COMP:10132"/>
        <dbReference type="Rhea" id="RHEA-COMP:11367"/>
        <dbReference type="Rhea" id="RHEA-COMP:11368"/>
        <dbReference type="ChEBI" id="CHEBI:29950"/>
        <dbReference type="ChEBI" id="CHEBI:82612"/>
        <dbReference type="ChEBI" id="CHEBI:85445"/>
        <dbReference type="ChEBI" id="CHEBI:85448"/>
        <dbReference type="EC" id="2.1.1.63"/>
    </reaction>
</comment>
<dbReference type="AlphaFoldDB" id="A0A8J7LJR4"/>
<feature type="domain" description="Methylated-DNA-[protein]-cysteine S-methyltransferase DNA binding" evidence="10">
    <location>
        <begin position="67"/>
        <end position="150"/>
    </location>
</feature>
<protein>
    <recommendedName>
        <fullName evidence="9">Methylated-DNA--protein-cysteine methyltransferase</fullName>
        <ecNumber evidence="9">2.1.1.63</ecNumber>
    </recommendedName>
    <alternativeName>
        <fullName evidence="9">6-O-methylguanine-DNA methyltransferase</fullName>
        <shortName evidence="9">MGMT</shortName>
    </alternativeName>
    <alternativeName>
        <fullName evidence="9">O-6-methylguanine-DNA-alkyltransferase</fullName>
    </alternativeName>
</protein>
<evidence type="ECO:0000259" key="10">
    <source>
        <dbReference type="Pfam" id="PF01035"/>
    </source>
</evidence>
<evidence type="ECO:0000256" key="2">
    <source>
        <dbReference type="ARBA" id="ARBA00008711"/>
    </source>
</evidence>
<evidence type="ECO:0000256" key="9">
    <source>
        <dbReference type="HAMAP-Rule" id="MF_00772"/>
    </source>
</evidence>
<dbReference type="GO" id="GO:0003908">
    <property type="term" value="F:methylated-DNA-[protein]-cysteine S-methyltransferase activity"/>
    <property type="evidence" value="ECO:0007669"/>
    <property type="project" value="UniProtKB-UniRule"/>
</dbReference>
<comment type="caution">
    <text evidence="12">The sequence shown here is derived from an EMBL/GenBank/DDBJ whole genome shotgun (WGS) entry which is preliminary data.</text>
</comment>
<dbReference type="GO" id="GO:0006307">
    <property type="term" value="P:DNA alkylation repair"/>
    <property type="evidence" value="ECO:0007669"/>
    <property type="project" value="UniProtKB-UniRule"/>
</dbReference>
<dbReference type="InterPro" id="IPR008332">
    <property type="entry name" value="MethylG_MeTrfase_N"/>
</dbReference>
<organism evidence="12 13">
    <name type="scientific">Halocynthiibacter styelae</name>
    <dbReference type="NCBI Taxonomy" id="2761955"/>
    <lineage>
        <taxon>Bacteria</taxon>
        <taxon>Pseudomonadati</taxon>
        <taxon>Pseudomonadota</taxon>
        <taxon>Alphaproteobacteria</taxon>
        <taxon>Rhodobacterales</taxon>
        <taxon>Paracoccaceae</taxon>
        <taxon>Halocynthiibacter</taxon>
    </lineage>
</organism>
<evidence type="ECO:0000256" key="3">
    <source>
        <dbReference type="ARBA" id="ARBA00022490"/>
    </source>
</evidence>
<comment type="function">
    <text evidence="9">Involved in the cellular defense against the biological effects of O6-methylguanine (O6-MeG) and O4-methylthymine (O4-MeT) in DNA. Repairs the methylated nucleobase in DNA by stoichiometrically transferring the methyl group to a cysteine residue in the enzyme. This is a suicide reaction: the enzyme is irreversibly inactivated.</text>
</comment>
<dbReference type="PANTHER" id="PTHR10815">
    <property type="entry name" value="METHYLATED-DNA--PROTEIN-CYSTEINE METHYLTRANSFERASE"/>
    <property type="match status" value="1"/>
</dbReference>
<comment type="miscellaneous">
    <text evidence="9">This enzyme catalyzes only one turnover and therefore is not strictly catalytic. According to one definition, an enzyme is a biocatalyst that acts repeatedly and over many reaction cycles.</text>
</comment>
<dbReference type="NCBIfam" id="TIGR00589">
    <property type="entry name" value="ogt"/>
    <property type="match status" value="1"/>
</dbReference>
<comment type="catalytic activity">
    <reaction evidence="1 9">
        <text>a 4-O-methyl-thymidine in DNA + L-cysteinyl-[protein] = a thymidine in DNA + S-methyl-L-cysteinyl-[protein]</text>
        <dbReference type="Rhea" id="RHEA:53428"/>
        <dbReference type="Rhea" id="RHEA-COMP:10131"/>
        <dbReference type="Rhea" id="RHEA-COMP:10132"/>
        <dbReference type="Rhea" id="RHEA-COMP:13555"/>
        <dbReference type="Rhea" id="RHEA-COMP:13556"/>
        <dbReference type="ChEBI" id="CHEBI:29950"/>
        <dbReference type="ChEBI" id="CHEBI:82612"/>
        <dbReference type="ChEBI" id="CHEBI:137386"/>
        <dbReference type="ChEBI" id="CHEBI:137387"/>
        <dbReference type="EC" id="2.1.1.63"/>
    </reaction>
</comment>
<proteinExistence type="inferred from homology"/>
<evidence type="ECO:0000313" key="12">
    <source>
        <dbReference type="EMBL" id="MBI1492650.1"/>
    </source>
</evidence>
<dbReference type="SUPFAM" id="SSF46767">
    <property type="entry name" value="Methylated DNA-protein cysteine methyltransferase, C-terminal domain"/>
    <property type="match status" value="1"/>
</dbReference>
<feature type="domain" description="Methylguanine DNA methyltransferase ribonuclease-like" evidence="11">
    <location>
        <begin position="4"/>
        <end position="61"/>
    </location>
</feature>
<evidence type="ECO:0000256" key="8">
    <source>
        <dbReference type="ARBA" id="ARBA00049348"/>
    </source>
</evidence>
<accession>A0A8J7LJR4</accession>
<keyword evidence="3 9" id="KW-0963">Cytoplasm</keyword>
<dbReference type="PANTHER" id="PTHR10815:SF13">
    <property type="entry name" value="METHYLATED-DNA--PROTEIN-CYSTEINE METHYLTRANSFERASE"/>
    <property type="match status" value="1"/>
</dbReference>
<evidence type="ECO:0000256" key="1">
    <source>
        <dbReference type="ARBA" id="ARBA00001286"/>
    </source>
</evidence>
<dbReference type="PROSITE" id="PS00374">
    <property type="entry name" value="MGMT"/>
    <property type="match status" value="1"/>
</dbReference>
<dbReference type="InterPro" id="IPR023546">
    <property type="entry name" value="MGMT"/>
</dbReference>
<dbReference type="Pfam" id="PF01035">
    <property type="entry name" value="DNA_binding_1"/>
    <property type="match status" value="1"/>
</dbReference>
<dbReference type="HAMAP" id="MF_00772">
    <property type="entry name" value="OGT"/>
    <property type="match status" value="1"/>
</dbReference>
<dbReference type="GO" id="GO:0005737">
    <property type="term" value="C:cytoplasm"/>
    <property type="evidence" value="ECO:0007669"/>
    <property type="project" value="UniProtKB-SubCell"/>
</dbReference>
<evidence type="ECO:0000259" key="11">
    <source>
        <dbReference type="Pfam" id="PF02870"/>
    </source>
</evidence>
<dbReference type="EMBL" id="JADCKQ010000002">
    <property type="protein sequence ID" value="MBI1492650.1"/>
    <property type="molecule type" value="Genomic_DNA"/>
</dbReference>
<keyword evidence="6 9" id="KW-0227">DNA damage</keyword>
<dbReference type="Gene3D" id="1.10.10.10">
    <property type="entry name" value="Winged helix-like DNA-binding domain superfamily/Winged helix DNA-binding domain"/>
    <property type="match status" value="1"/>
</dbReference>
<reference evidence="12" key="1">
    <citation type="submission" date="2020-10" db="EMBL/GenBank/DDBJ databases">
        <title>Paenihalocynthiibacter styelae gen. nov., sp. nov., isolated from stalked sea squirt Styela clava.</title>
        <authorList>
            <person name="Kim Y.-O."/>
            <person name="Yoon J.-H."/>
        </authorList>
    </citation>
    <scope>NUCLEOTIDE SEQUENCE</scope>
    <source>
        <strain evidence="12">MYP1-1</strain>
    </source>
</reference>
<dbReference type="InterPro" id="IPR036388">
    <property type="entry name" value="WH-like_DNA-bd_sf"/>
</dbReference>
<keyword evidence="13" id="KW-1185">Reference proteome</keyword>
<sequence length="155" mass="16416">MNIGTTETPIGRLGLVEKDGMIMQLLWNADPVGEETAVLREGARQLQAYFNHELTKFDLPLWVEGSNFQRAVCDYMFAIPFGETVTYGDIAKATETPAQAVGNACGANPIPVIIPCHRVLSATGLGGFSGAGGGLNGIEMKVTLLKHEGAAGLLI</sequence>
<evidence type="ECO:0000313" key="13">
    <source>
        <dbReference type="Proteomes" id="UP000640583"/>
    </source>
</evidence>
<feature type="active site" description="Nucleophile; methyl group acceptor" evidence="9">
    <location>
        <position position="116"/>
    </location>
</feature>
<comment type="similarity">
    <text evidence="2 9">Belongs to the MGMT family.</text>
</comment>
<gene>
    <name evidence="12" type="ORF">H1D41_03260</name>
</gene>
<evidence type="ECO:0000256" key="4">
    <source>
        <dbReference type="ARBA" id="ARBA00022603"/>
    </source>
</evidence>
<dbReference type="InterPro" id="IPR001497">
    <property type="entry name" value="MethylDNA_cys_MeTrfase_AS"/>
</dbReference>
<dbReference type="GO" id="GO:0032259">
    <property type="term" value="P:methylation"/>
    <property type="evidence" value="ECO:0007669"/>
    <property type="project" value="UniProtKB-KW"/>
</dbReference>
<dbReference type="EC" id="2.1.1.63" evidence="9"/>
<dbReference type="InterPro" id="IPR036217">
    <property type="entry name" value="MethylDNA_cys_MeTrfase_DNAb"/>
</dbReference>
<dbReference type="InterPro" id="IPR014048">
    <property type="entry name" value="MethylDNA_cys_MeTrfase_DNA-bd"/>
</dbReference>
<name>A0A8J7LJR4_9RHOB</name>
<evidence type="ECO:0000256" key="6">
    <source>
        <dbReference type="ARBA" id="ARBA00022763"/>
    </source>
</evidence>
<dbReference type="CDD" id="cd06445">
    <property type="entry name" value="ATase"/>
    <property type="match status" value="1"/>
</dbReference>
<evidence type="ECO:0000256" key="5">
    <source>
        <dbReference type="ARBA" id="ARBA00022679"/>
    </source>
</evidence>
<dbReference type="Gene3D" id="3.30.160.70">
    <property type="entry name" value="Methylated DNA-protein cysteine methyltransferase domain"/>
    <property type="match status" value="1"/>
</dbReference>
<keyword evidence="4 9" id="KW-0489">Methyltransferase</keyword>
<dbReference type="SUPFAM" id="SSF53155">
    <property type="entry name" value="Methylated DNA-protein cysteine methyltransferase domain"/>
    <property type="match status" value="1"/>
</dbReference>
<dbReference type="Pfam" id="PF02870">
    <property type="entry name" value="Methyltransf_1N"/>
    <property type="match status" value="1"/>
</dbReference>
<comment type="subcellular location">
    <subcellularLocation>
        <location evidence="9">Cytoplasm</location>
    </subcellularLocation>
</comment>
<keyword evidence="5 9" id="KW-0808">Transferase</keyword>
<dbReference type="InterPro" id="IPR036631">
    <property type="entry name" value="MGMT_N_sf"/>
</dbReference>
<dbReference type="Proteomes" id="UP000640583">
    <property type="component" value="Unassembled WGS sequence"/>
</dbReference>
<dbReference type="FunFam" id="1.10.10.10:FF:000214">
    <property type="entry name" value="Methylated-DNA--protein-cysteine methyltransferase"/>
    <property type="match status" value="1"/>
</dbReference>